<evidence type="ECO:0000313" key="3">
    <source>
        <dbReference type="EMBL" id="OAQ71004.1"/>
    </source>
</evidence>
<dbReference type="PANTHER" id="PTHR35910:SF6">
    <property type="entry name" value="2EXR DOMAIN-CONTAINING PROTEIN"/>
    <property type="match status" value="1"/>
</dbReference>
<evidence type="ECO:0000313" key="4">
    <source>
        <dbReference type="Proteomes" id="UP000078397"/>
    </source>
</evidence>
<feature type="domain" description="2EXR" evidence="2">
    <location>
        <begin position="3"/>
        <end position="109"/>
    </location>
</feature>
<reference evidence="3 4" key="1">
    <citation type="journal article" date="2016" name="PLoS Pathog.">
        <title>Biosynthesis of antibiotic leucinostatins in bio-control fungus Purpureocillium lilacinum and their inhibition on phytophthora revealed by genome mining.</title>
        <authorList>
            <person name="Wang G."/>
            <person name="Liu Z."/>
            <person name="Lin R."/>
            <person name="Li E."/>
            <person name="Mao Z."/>
            <person name="Ling J."/>
            <person name="Yang Y."/>
            <person name="Yin W.B."/>
            <person name="Xie B."/>
        </authorList>
    </citation>
    <scope>NUCLEOTIDE SEQUENCE [LARGE SCALE GENOMIC DNA]</scope>
    <source>
        <strain evidence="3">170</strain>
    </source>
</reference>
<name>A0A179FZC9_METCM</name>
<dbReference type="InterPro" id="IPR045518">
    <property type="entry name" value="2EXR"/>
</dbReference>
<keyword evidence="4" id="KW-1185">Reference proteome</keyword>
<feature type="region of interest" description="Disordered" evidence="1">
    <location>
        <begin position="237"/>
        <end position="256"/>
    </location>
</feature>
<dbReference type="EMBL" id="LSBJ02000002">
    <property type="protein sequence ID" value="OAQ71004.1"/>
    <property type="molecule type" value="Genomic_DNA"/>
</dbReference>
<gene>
    <name evidence="3" type="ORF">VFPPC_15641</name>
</gene>
<dbReference type="GeneID" id="28857388"/>
<comment type="caution">
    <text evidence="3">The sequence shown here is derived from an EMBL/GenBank/DDBJ whole genome shotgun (WGS) entry which is preliminary data.</text>
</comment>
<dbReference type="PANTHER" id="PTHR35910">
    <property type="entry name" value="2EXR DOMAIN-CONTAINING PROTEIN"/>
    <property type="match status" value="1"/>
</dbReference>
<evidence type="ECO:0000259" key="2">
    <source>
        <dbReference type="Pfam" id="PF20150"/>
    </source>
</evidence>
<accession>A0A179FZC9</accession>
<sequence length="333" mass="38220">MAFPKFGSLPPEIREEVWQFCLPADEPEVCAMWPVYLHAKYEGIESSPEASLPSRPFVVDTGFPSLMHVCREARAFVQNSHRSRVRFRASSVAGCPVPFRHFRPDIDTMYWGSENIEELCSMASEIPELCKVKSLAIELQWGFRHNHHVISTLIDIMSELKTVSIVLPDSSDSNWPRQVGEGHEAFKQPARRCKLRLIDQEQEPVIHVDTTGDDWATPSELVPLPLALHQCREALERSARTSREDNARSAGITSQSHRDQRWLDHLMINAQTFSEYQKDGTWREICGQRRFIDNGRGRFMMGRYIPTAERPDPELVRVNDLDAEFEQIYVGLS</sequence>
<dbReference type="OrthoDB" id="3473305at2759"/>
<organism evidence="3 4">
    <name type="scientific">Pochonia chlamydosporia 170</name>
    <dbReference type="NCBI Taxonomy" id="1380566"/>
    <lineage>
        <taxon>Eukaryota</taxon>
        <taxon>Fungi</taxon>
        <taxon>Dikarya</taxon>
        <taxon>Ascomycota</taxon>
        <taxon>Pezizomycotina</taxon>
        <taxon>Sordariomycetes</taxon>
        <taxon>Hypocreomycetidae</taxon>
        <taxon>Hypocreales</taxon>
        <taxon>Clavicipitaceae</taxon>
        <taxon>Pochonia</taxon>
    </lineage>
</organism>
<evidence type="ECO:0000256" key="1">
    <source>
        <dbReference type="SAM" id="MobiDB-lite"/>
    </source>
</evidence>
<dbReference type="AlphaFoldDB" id="A0A179FZC9"/>
<protein>
    <recommendedName>
        <fullName evidence="2">2EXR domain-containing protein</fullName>
    </recommendedName>
</protein>
<dbReference type="KEGG" id="pchm:VFPPC_15641"/>
<dbReference type="RefSeq" id="XP_018147541.1">
    <property type="nucleotide sequence ID" value="XM_018293394.1"/>
</dbReference>
<dbReference type="Proteomes" id="UP000078397">
    <property type="component" value="Unassembled WGS sequence"/>
</dbReference>
<proteinExistence type="predicted"/>
<dbReference type="Pfam" id="PF20150">
    <property type="entry name" value="2EXR"/>
    <property type="match status" value="1"/>
</dbReference>
<feature type="compositionally biased region" description="Basic and acidic residues" evidence="1">
    <location>
        <begin position="237"/>
        <end position="247"/>
    </location>
</feature>